<dbReference type="AlphaFoldDB" id="A0AAN9Q061"/>
<keyword evidence="1" id="KW-0812">Transmembrane</keyword>
<protein>
    <recommendedName>
        <fullName evidence="4">Transmembrane protein</fullName>
    </recommendedName>
</protein>
<evidence type="ECO:0000313" key="3">
    <source>
        <dbReference type="Proteomes" id="UP001359559"/>
    </source>
</evidence>
<evidence type="ECO:0000256" key="1">
    <source>
        <dbReference type="SAM" id="Phobius"/>
    </source>
</evidence>
<gene>
    <name evidence="2" type="ORF">RJT34_03923</name>
</gene>
<accession>A0AAN9Q061</accession>
<keyword evidence="1" id="KW-0472">Membrane</keyword>
<keyword evidence="1" id="KW-1133">Transmembrane helix</keyword>
<sequence>MDGGGVVNGPSSKQVVRRREVRFGNCFEQRKPQVRSQPQVWTFPFLFFLSLFLSIVWIAVIPLSLCIHHVSFLSQTLLQ</sequence>
<name>A0AAN9Q061_CLITE</name>
<organism evidence="2 3">
    <name type="scientific">Clitoria ternatea</name>
    <name type="common">Butterfly pea</name>
    <dbReference type="NCBI Taxonomy" id="43366"/>
    <lineage>
        <taxon>Eukaryota</taxon>
        <taxon>Viridiplantae</taxon>
        <taxon>Streptophyta</taxon>
        <taxon>Embryophyta</taxon>
        <taxon>Tracheophyta</taxon>
        <taxon>Spermatophyta</taxon>
        <taxon>Magnoliopsida</taxon>
        <taxon>eudicotyledons</taxon>
        <taxon>Gunneridae</taxon>
        <taxon>Pentapetalae</taxon>
        <taxon>rosids</taxon>
        <taxon>fabids</taxon>
        <taxon>Fabales</taxon>
        <taxon>Fabaceae</taxon>
        <taxon>Papilionoideae</taxon>
        <taxon>50 kb inversion clade</taxon>
        <taxon>NPAAA clade</taxon>
        <taxon>indigoferoid/millettioid clade</taxon>
        <taxon>Phaseoleae</taxon>
        <taxon>Clitoria</taxon>
    </lineage>
</organism>
<keyword evidence="3" id="KW-1185">Reference proteome</keyword>
<dbReference type="Proteomes" id="UP001359559">
    <property type="component" value="Unassembled WGS sequence"/>
</dbReference>
<reference evidence="2 3" key="1">
    <citation type="submission" date="2024-01" db="EMBL/GenBank/DDBJ databases">
        <title>The genomes of 5 underutilized Papilionoideae crops provide insights into root nodulation and disease resistance.</title>
        <authorList>
            <person name="Yuan L."/>
        </authorList>
    </citation>
    <scope>NUCLEOTIDE SEQUENCE [LARGE SCALE GENOMIC DNA]</scope>
    <source>
        <strain evidence="2">LY-2023</strain>
        <tissue evidence="2">Leaf</tissue>
    </source>
</reference>
<dbReference type="EMBL" id="JAYKXN010000001">
    <property type="protein sequence ID" value="KAK7319205.1"/>
    <property type="molecule type" value="Genomic_DNA"/>
</dbReference>
<feature type="transmembrane region" description="Helical" evidence="1">
    <location>
        <begin position="40"/>
        <end position="65"/>
    </location>
</feature>
<comment type="caution">
    <text evidence="2">The sequence shown here is derived from an EMBL/GenBank/DDBJ whole genome shotgun (WGS) entry which is preliminary data.</text>
</comment>
<proteinExistence type="predicted"/>
<evidence type="ECO:0000313" key="2">
    <source>
        <dbReference type="EMBL" id="KAK7319205.1"/>
    </source>
</evidence>
<evidence type="ECO:0008006" key="4">
    <source>
        <dbReference type="Google" id="ProtNLM"/>
    </source>
</evidence>